<feature type="binding site" evidence="5">
    <location>
        <position position="1257"/>
    </location>
    <ligand>
        <name>Zn(2+)</name>
        <dbReference type="ChEBI" id="CHEBI:29105"/>
        <label>1</label>
    </ligand>
</feature>
<evidence type="ECO:0000259" key="7">
    <source>
        <dbReference type="PROSITE" id="PS51845"/>
    </source>
</evidence>
<feature type="binding site" evidence="5">
    <location>
        <position position="1053"/>
    </location>
    <ligand>
        <name>Zn(2+)</name>
        <dbReference type="ChEBI" id="CHEBI:29105"/>
        <label>1</label>
    </ligand>
</feature>
<dbReference type="InterPro" id="IPR036971">
    <property type="entry name" value="PDEase_catalytic_dom_sf"/>
</dbReference>
<keyword evidence="1 5" id="KW-0479">Metal-binding</keyword>
<dbReference type="InterPro" id="IPR023088">
    <property type="entry name" value="PDEase"/>
</dbReference>
<dbReference type="VEuPathDB" id="ToxoDB:ENH_00053290"/>
<dbReference type="GO" id="GO:0004114">
    <property type="term" value="F:3',5'-cyclic-nucleotide phosphodiesterase activity"/>
    <property type="evidence" value="ECO:0007669"/>
    <property type="project" value="InterPro"/>
</dbReference>
<protein>
    <submittedName>
        <fullName evidence="8">3', 5'-cyclic nucleotide phosphodiesterase domain-containing protein, putative</fullName>
    </submittedName>
</protein>
<dbReference type="CDD" id="cd00077">
    <property type="entry name" value="HDc"/>
    <property type="match status" value="1"/>
</dbReference>
<keyword evidence="9" id="KW-1185">Reference proteome</keyword>
<gene>
    <name evidence="8" type="ORF">ENH_00053290</name>
</gene>
<dbReference type="Gene3D" id="1.10.1300.10">
    <property type="entry name" value="3'5'-cyclic nucleotide phosphodiesterase, catalytic domain"/>
    <property type="match status" value="1"/>
</dbReference>
<feature type="compositionally biased region" description="Basic and acidic residues" evidence="6">
    <location>
        <begin position="21"/>
        <end position="30"/>
    </location>
</feature>
<name>U6MQ87_9EIME</name>
<dbReference type="InterPro" id="IPR002073">
    <property type="entry name" value="PDEase_catalytic_dom"/>
</dbReference>
<dbReference type="RefSeq" id="XP_013439155.1">
    <property type="nucleotide sequence ID" value="XM_013583701.1"/>
</dbReference>
<dbReference type="PRINTS" id="PR00387">
    <property type="entry name" value="PDIESTERASE1"/>
</dbReference>
<dbReference type="InterPro" id="IPR029016">
    <property type="entry name" value="GAF-like_dom_sf"/>
</dbReference>
<evidence type="ECO:0000256" key="4">
    <source>
        <dbReference type="PIRSR" id="PIRSR623088-2"/>
    </source>
</evidence>
<reference evidence="8" key="1">
    <citation type="submission" date="2013-10" db="EMBL/GenBank/DDBJ databases">
        <title>Genomic analysis of the causative agents of coccidiosis in chickens.</title>
        <authorList>
            <person name="Reid A.J."/>
            <person name="Blake D."/>
            <person name="Billington K."/>
            <person name="Browne H."/>
            <person name="Dunn M."/>
            <person name="Hung S."/>
            <person name="Kawahara F."/>
            <person name="Miranda-Saavedra D."/>
            <person name="Mourier T."/>
            <person name="Nagra H."/>
            <person name="Otto T.D."/>
            <person name="Rawlings N."/>
            <person name="Sanchez A."/>
            <person name="Sanders M."/>
            <person name="Subramaniam C."/>
            <person name="Tay Y."/>
            <person name="Dear P."/>
            <person name="Doerig C."/>
            <person name="Gruber A."/>
            <person name="Parkinson J."/>
            <person name="Shirley M."/>
            <person name="Wan K.L."/>
            <person name="Berriman M."/>
            <person name="Tomley F."/>
            <person name="Pain A."/>
        </authorList>
    </citation>
    <scope>NUCLEOTIDE SEQUENCE [LARGE SCALE GENOMIC DNA]</scope>
    <source>
        <strain evidence="8">Houghton</strain>
    </source>
</reference>
<feature type="binding site" evidence="4">
    <location>
        <position position="1090"/>
    </location>
    <ligand>
        <name>AMP</name>
        <dbReference type="ChEBI" id="CHEBI:456215"/>
    </ligand>
</feature>
<dbReference type="Gene3D" id="3.30.450.40">
    <property type="match status" value="1"/>
</dbReference>
<feature type="binding site" evidence="5">
    <location>
        <position position="1090"/>
    </location>
    <ligand>
        <name>Zn(2+)</name>
        <dbReference type="ChEBI" id="CHEBI:29105"/>
        <label>1</label>
    </ligand>
</feature>
<dbReference type="EMBL" id="HG722873">
    <property type="protein sequence ID" value="CDJ63830.1"/>
    <property type="molecule type" value="Genomic_DNA"/>
</dbReference>
<feature type="binding site" evidence="4">
    <location>
        <position position="1257"/>
    </location>
    <ligand>
        <name>AMP</name>
        <dbReference type="ChEBI" id="CHEBI:456215"/>
    </ligand>
</feature>
<evidence type="ECO:0000256" key="5">
    <source>
        <dbReference type="PIRSR" id="PIRSR623088-3"/>
    </source>
</evidence>
<feature type="region of interest" description="Disordered" evidence="6">
    <location>
        <begin position="395"/>
        <end position="432"/>
    </location>
</feature>
<dbReference type="SUPFAM" id="SSF109604">
    <property type="entry name" value="HD-domain/PDEase-like"/>
    <property type="match status" value="1"/>
</dbReference>
<accession>U6MQ87</accession>
<organism evidence="8 9">
    <name type="scientific">Eimeria necatrix</name>
    <dbReference type="NCBI Taxonomy" id="51315"/>
    <lineage>
        <taxon>Eukaryota</taxon>
        <taxon>Sar</taxon>
        <taxon>Alveolata</taxon>
        <taxon>Apicomplexa</taxon>
        <taxon>Conoidasida</taxon>
        <taxon>Coccidia</taxon>
        <taxon>Eucoccidiorida</taxon>
        <taxon>Eimeriorina</taxon>
        <taxon>Eimeriidae</taxon>
        <taxon>Eimeria</taxon>
    </lineage>
</organism>
<keyword evidence="2" id="KW-0378">Hydrolase</keyword>
<dbReference type="SMART" id="SM00471">
    <property type="entry name" value="HDc"/>
    <property type="match status" value="1"/>
</dbReference>
<dbReference type="GeneID" id="25475476"/>
<dbReference type="PANTHER" id="PTHR11347">
    <property type="entry name" value="CYCLIC NUCLEOTIDE PHOSPHODIESTERASE"/>
    <property type="match status" value="1"/>
</dbReference>
<feature type="binding site" evidence="4">
    <location>
        <begin position="1049"/>
        <end position="1053"/>
    </location>
    <ligand>
        <name>AMP</name>
        <dbReference type="ChEBI" id="CHEBI:456215"/>
    </ligand>
</feature>
<proteinExistence type="predicted"/>
<sequence length="1360" mass="150299">MEALGGRKVFDGQSQQADQVQPREKGKTRSGELYAAPITRSFWQEANEIRARIEACPVHMSNVTAFASALAANVCVAVDSSMAFCFVKDVETEQLLGAYASRHCCFPHPDCPPSETQNSSCECSHATSQSRMASCVQRSSMCASPEDTAHLRNCCSFLTREPGKCHLGSGTVHSGGPTLWGLSPHALSFFSALLAQDARASNSCLSHEEQQQDQGAASRDLRSNSACSMLHQQQTIKEASESPFSAGQNKHQENSLTDTLREQGGEVAGAVTASSTPELIVVSAESFVQYLINDLRKGCRAYCYEPTTQQLFPFPGKEQPETNLTGGHQESLSLREAERFLVACRIEDEGTRNACRTMAEARVAYVGPSCKRNPSPPTVLSHQDAWSEGPVLAARRASSESVENAVGVSKTTSPPSQPPGVTKKTHTSRRPSGIQDVIPVLYSATLERPTAGMDEDAAPRCQATPASSLAAEHDHSPVPSSPRRALSTDIMRLIAQPELRQSIPSARSVLAPLAHTPLSELPSVDESAGETSLSARTLHSFHSNTTLGIVFSVDVKRVDAQLLLEAVAEVCAPTMALLLQQQWLRRDRFKRLLQLELHRTVFQETSIPIRMMQRLLALLHAAVGAEAAAFFIADAQNRNFICLGGHKRATGLSLSGDHCLLGEATRQRGRTAIFNFLPHGFNKEYDIRARFETKHAMLVPLLNTQGHVKAVVVLLNRSECSCERLNRWAKEAEEQCACKESVQRLEPLALAGNAWSSVTAPCEKCMRRNVNELSYGEFLTRPPASLDIDYSRHFIRIHETLMRAVQYEMQHWLGGQLTSVCMAGMSLLQPMETMVSYVMGGQQRGSRGSAKPLGAVLEQIENFVSRDRRMKLLSLRRSASVAVAELQSLHGVAEVVVTQRLRSSVSGDHINKAFCSSNSRQRSISRIPATLHDFPSLDKEKLEKGQTVGMPGEEEKRLDSRSRSFFASNPLAATTGIPAKDESLLEQELSLEPYRRLDLDVWRRTADELQLFFFLALEELGVMVKSEKSGLQAFFALIRDAYHTDNPYHNFYHAMHVVQMCWLFLTKYSCNDLLTLTEQLGLMLAALAHDVDHPGVNNSSLCEEQHPLAIIYNDKAVLENHHAAFASRAMLKLGLFSRKTQNAGSSSLAKSLSPSTGALLGNAKQHVRTSPAFETAPQPQEGAIDGIDDEEDHSFHPSFAEIRRVVTTCILATDMELFRYHHEAMRKRAQMKRTTGAFLNSDEDHTLLATCLIHCADISNPLLPERRNMQWASLIIQEFNAQVEMERHKGLPVTVFMDARTELLRTQSQIGFLSFVVLDQFRALSDLVPGAEELVVQGEKNLEDWQAAMDILREAERRDA</sequence>
<evidence type="ECO:0000256" key="1">
    <source>
        <dbReference type="ARBA" id="ARBA00022723"/>
    </source>
</evidence>
<dbReference type="OrthoDB" id="342865at2759"/>
<evidence type="ECO:0000313" key="8">
    <source>
        <dbReference type="EMBL" id="CDJ63830.1"/>
    </source>
</evidence>
<evidence type="ECO:0000256" key="3">
    <source>
        <dbReference type="PIRSR" id="PIRSR623088-1"/>
    </source>
</evidence>
<evidence type="ECO:0000313" key="9">
    <source>
        <dbReference type="Proteomes" id="UP000030754"/>
    </source>
</evidence>
<feature type="region of interest" description="Disordered" evidence="6">
    <location>
        <begin position="1163"/>
        <end position="1190"/>
    </location>
</feature>
<dbReference type="SUPFAM" id="SSF55781">
    <property type="entry name" value="GAF domain-like"/>
    <property type="match status" value="1"/>
</dbReference>
<feature type="region of interest" description="Disordered" evidence="6">
    <location>
        <begin position="453"/>
        <end position="484"/>
    </location>
</feature>
<feature type="binding site" evidence="5">
    <location>
        <position position="1089"/>
    </location>
    <ligand>
        <name>Zn(2+)</name>
        <dbReference type="ChEBI" id="CHEBI:29105"/>
        <label>1</label>
    </ligand>
</feature>
<feature type="active site" description="Proton donor" evidence="3">
    <location>
        <position position="1049"/>
    </location>
</feature>
<dbReference type="GO" id="GO:0046872">
    <property type="term" value="F:metal ion binding"/>
    <property type="evidence" value="ECO:0007669"/>
    <property type="project" value="UniProtKB-KW"/>
</dbReference>
<feature type="region of interest" description="Disordered" evidence="6">
    <location>
        <begin position="1"/>
        <end position="31"/>
    </location>
</feature>
<evidence type="ECO:0000256" key="2">
    <source>
        <dbReference type="ARBA" id="ARBA00022801"/>
    </source>
</evidence>
<dbReference type="GO" id="GO:0007165">
    <property type="term" value="P:signal transduction"/>
    <property type="evidence" value="ECO:0007669"/>
    <property type="project" value="InterPro"/>
</dbReference>
<feature type="binding site" evidence="4">
    <location>
        <position position="1309"/>
    </location>
    <ligand>
        <name>AMP</name>
        <dbReference type="ChEBI" id="CHEBI:456215"/>
    </ligand>
</feature>
<dbReference type="Proteomes" id="UP000030754">
    <property type="component" value="Unassembled WGS sequence"/>
</dbReference>
<dbReference type="Pfam" id="PF00233">
    <property type="entry name" value="PDEase_I"/>
    <property type="match status" value="2"/>
</dbReference>
<reference evidence="8" key="2">
    <citation type="submission" date="2013-10" db="EMBL/GenBank/DDBJ databases">
        <authorList>
            <person name="Aslett M."/>
        </authorList>
    </citation>
    <scope>NUCLEOTIDE SEQUENCE [LARGE SCALE GENOMIC DNA]</scope>
    <source>
        <strain evidence="8">Houghton</strain>
    </source>
</reference>
<evidence type="ECO:0000256" key="6">
    <source>
        <dbReference type="SAM" id="MobiDB-lite"/>
    </source>
</evidence>
<dbReference type="InterPro" id="IPR003607">
    <property type="entry name" value="HD/PDEase_dom"/>
</dbReference>
<dbReference type="PROSITE" id="PS51845">
    <property type="entry name" value="PDEASE_I_2"/>
    <property type="match status" value="1"/>
</dbReference>
<feature type="binding site" evidence="5">
    <location>
        <position position="1090"/>
    </location>
    <ligand>
        <name>Zn(2+)</name>
        <dbReference type="ChEBI" id="CHEBI:29105"/>
        <label>2</label>
    </ligand>
</feature>
<feature type="domain" description="PDEase" evidence="7">
    <location>
        <begin position="977"/>
        <end position="1352"/>
    </location>
</feature>